<evidence type="ECO:0000256" key="3">
    <source>
        <dbReference type="ARBA" id="ARBA00022475"/>
    </source>
</evidence>
<feature type="transmembrane region" description="Helical" evidence="7">
    <location>
        <begin position="24"/>
        <end position="49"/>
    </location>
</feature>
<comment type="subcellular location">
    <subcellularLocation>
        <location evidence="1 7">Cell membrane</location>
        <topology evidence="1 7">Multi-pass membrane protein</topology>
    </subcellularLocation>
</comment>
<reference evidence="9 10" key="1">
    <citation type="submission" date="2020-01" db="EMBL/GenBank/DDBJ databases">
        <title>Genome analysis of Anaerocolumna sp. CBA3638.</title>
        <authorList>
            <person name="Kim J."/>
            <person name="Roh S.W."/>
        </authorList>
    </citation>
    <scope>NUCLEOTIDE SEQUENCE [LARGE SCALE GENOMIC DNA]</scope>
    <source>
        <strain evidence="9 10">CBA3638</strain>
    </source>
</reference>
<evidence type="ECO:0000256" key="6">
    <source>
        <dbReference type="ARBA" id="ARBA00023136"/>
    </source>
</evidence>
<dbReference type="PANTHER" id="PTHR30193">
    <property type="entry name" value="ABC TRANSPORTER PERMEASE PROTEIN"/>
    <property type="match status" value="1"/>
</dbReference>
<organism evidence="9 10">
    <name type="scientific">Anaerocolumna sedimenticola</name>
    <dbReference type="NCBI Taxonomy" id="2696063"/>
    <lineage>
        <taxon>Bacteria</taxon>
        <taxon>Bacillati</taxon>
        <taxon>Bacillota</taxon>
        <taxon>Clostridia</taxon>
        <taxon>Lachnospirales</taxon>
        <taxon>Lachnospiraceae</taxon>
        <taxon>Anaerocolumna</taxon>
    </lineage>
</organism>
<evidence type="ECO:0000313" key="9">
    <source>
        <dbReference type="EMBL" id="QHQ60806.1"/>
    </source>
</evidence>
<accession>A0A6P1TLL6</accession>
<dbReference type="InterPro" id="IPR051393">
    <property type="entry name" value="ABC_transporter_permease"/>
</dbReference>
<dbReference type="InterPro" id="IPR000515">
    <property type="entry name" value="MetI-like"/>
</dbReference>
<keyword evidence="10" id="KW-1185">Reference proteome</keyword>
<keyword evidence="3" id="KW-1003">Cell membrane</keyword>
<dbReference type="PANTHER" id="PTHR30193:SF37">
    <property type="entry name" value="INNER MEMBRANE ABC TRANSPORTER PERMEASE PROTEIN YCJO"/>
    <property type="match status" value="1"/>
</dbReference>
<keyword evidence="6 7" id="KW-0472">Membrane</keyword>
<feature type="transmembrane region" description="Helical" evidence="7">
    <location>
        <begin position="216"/>
        <end position="238"/>
    </location>
</feature>
<proteinExistence type="inferred from homology"/>
<evidence type="ECO:0000256" key="1">
    <source>
        <dbReference type="ARBA" id="ARBA00004651"/>
    </source>
</evidence>
<feature type="transmembrane region" description="Helical" evidence="7">
    <location>
        <begin position="120"/>
        <end position="144"/>
    </location>
</feature>
<dbReference type="GO" id="GO:0005886">
    <property type="term" value="C:plasma membrane"/>
    <property type="evidence" value="ECO:0007669"/>
    <property type="project" value="UniProtKB-SubCell"/>
</dbReference>
<keyword evidence="5 7" id="KW-1133">Transmembrane helix</keyword>
<evidence type="ECO:0000256" key="4">
    <source>
        <dbReference type="ARBA" id="ARBA00022692"/>
    </source>
</evidence>
<dbReference type="PROSITE" id="PS50928">
    <property type="entry name" value="ABC_TM1"/>
    <property type="match status" value="1"/>
</dbReference>
<dbReference type="EMBL" id="CP048000">
    <property type="protein sequence ID" value="QHQ60806.1"/>
    <property type="molecule type" value="Genomic_DNA"/>
</dbReference>
<comment type="similarity">
    <text evidence="7">Belongs to the binding-protein-dependent transport system permease family.</text>
</comment>
<dbReference type="CDD" id="cd06261">
    <property type="entry name" value="TM_PBP2"/>
    <property type="match status" value="1"/>
</dbReference>
<evidence type="ECO:0000256" key="7">
    <source>
        <dbReference type="RuleBase" id="RU363032"/>
    </source>
</evidence>
<keyword evidence="4 7" id="KW-0812">Transmembrane</keyword>
<feature type="domain" description="ABC transmembrane type-1" evidence="8">
    <location>
        <begin position="83"/>
        <end position="301"/>
    </location>
</feature>
<keyword evidence="2 7" id="KW-0813">Transport</keyword>
<evidence type="ECO:0000259" key="8">
    <source>
        <dbReference type="PROSITE" id="PS50928"/>
    </source>
</evidence>
<feature type="transmembrane region" description="Helical" evidence="7">
    <location>
        <begin position="280"/>
        <end position="302"/>
    </location>
</feature>
<name>A0A6P1TLL6_9FIRM</name>
<dbReference type="KEGG" id="anr:Ana3638_08515"/>
<dbReference type="AlphaFoldDB" id="A0A6P1TLL6"/>
<feature type="transmembrane region" description="Helical" evidence="7">
    <location>
        <begin position="88"/>
        <end position="108"/>
    </location>
</feature>
<dbReference type="GO" id="GO:0055085">
    <property type="term" value="P:transmembrane transport"/>
    <property type="evidence" value="ECO:0007669"/>
    <property type="project" value="InterPro"/>
</dbReference>
<evidence type="ECO:0000313" key="10">
    <source>
        <dbReference type="Proteomes" id="UP000464314"/>
    </source>
</evidence>
<dbReference type="SUPFAM" id="SSF161098">
    <property type="entry name" value="MetI-like"/>
    <property type="match status" value="1"/>
</dbReference>
<evidence type="ECO:0000256" key="2">
    <source>
        <dbReference type="ARBA" id="ARBA00022448"/>
    </source>
</evidence>
<dbReference type="RefSeq" id="WP_161837636.1">
    <property type="nucleotide sequence ID" value="NZ_CP048000.1"/>
</dbReference>
<dbReference type="Proteomes" id="UP000464314">
    <property type="component" value="Chromosome"/>
</dbReference>
<sequence length="311" mass="34919">MKADKVKSLKLEHKKQKGLSKDSVQAFLMVLPMLIGFFIFTYIPIIYILRYAFYKYDGFTAGQFIGFDNFIRLFMRDPAFWKSLANTMIYVGKLIIEIPLALILAVLLNQRLKGTGFFRVMLFLPSIMSTAIIGLIFSLMFAAYQGVINGMLQDIGLITRPINWFGNKWSAMSVLIMASVWQSVGINMIFFLMALQNIPKELYECANIDGASGFRRFFSITLPMIAPIFQVVLLMAIVGSIKVSDLVLASTNGQPAGQTEVVMTYVFKYFFGYSGRAVEIGYASAMAIITGIFLGLITLVYLKLSKKMKAE</sequence>
<dbReference type="Pfam" id="PF00528">
    <property type="entry name" value="BPD_transp_1"/>
    <property type="match status" value="1"/>
</dbReference>
<feature type="transmembrane region" description="Helical" evidence="7">
    <location>
        <begin position="169"/>
        <end position="195"/>
    </location>
</feature>
<dbReference type="Gene3D" id="1.10.3720.10">
    <property type="entry name" value="MetI-like"/>
    <property type="match status" value="1"/>
</dbReference>
<dbReference type="InterPro" id="IPR035906">
    <property type="entry name" value="MetI-like_sf"/>
</dbReference>
<evidence type="ECO:0000256" key="5">
    <source>
        <dbReference type="ARBA" id="ARBA00022989"/>
    </source>
</evidence>
<gene>
    <name evidence="9" type="ORF">Ana3638_08515</name>
</gene>
<protein>
    <submittedName>
        <fullName evidence="9">ABC transporter permease subunit</fullName>
    </submittedName>
</protein>